<keyword evidence="3" id="KW-1185">Reference proteome</keyword>
<protein>
    <submittedName>
        <fullName evidence="2">Uncharacterized protein</fullName>
    </submittedName>
</protein>
<accession>A0A1Y2EFT0</accession>
<reference evidence="2 3" key="1">
    <citation type="submission" date="2016-07" db="EMBL/GenBank/DDBJ databases">
        <title>Pervasive Adenine N6-methylation of Active Genes in Fungi.</title>
        <authorList>
            <consortium name="DOE Joint Genome Institute"/>
            <person name="Mondo S.J."/>
            <person name="Dannebaum R.O."/>
            <person name="Kuo R.C."/>
            <person name="Labutti K."/>
            <person name="Haridas S."/>
            <person name="Kuo A."/>
            <person name="Salamov A."/>
            <person name="Ahrendt S.R."/>
            <person name="Lipzen A."/>
            <person name="Sullivan W."/>
            <person name="Andreopoulos W.B."/>
            <person name="Clum A."/>
            <person name="Lindquist E."/>
            <person name="Daum C."/>
            <person name="Ramamoorthy G.K."/>
            <person name="Gryganskyi A."/>
            <person name="Culley D."/>
            <person name="Magnuson J.K."/>
            <person name="James T.Y."/>
            <person name="O'Malley M.A."/>
            <person name="Stajich J.E."/>
            <person name="Spatafora J.W."/>
            <person name="Visel A."/>
            <person name="Grigoriev I.V."/>
        </authorList>
    </citation>
    <scope>NUCLEOTIDE SEQUENCE [LARGE SCALE GENOMIC DNA]</scope>
    <source>
        <strain evidence="2 3">CBS 129021</strain>
    </source>
</reference>
<dbReference type="Proteomes" id="UP000193689">
    <property type="component" value="Unassembled WGS sequence"/>
</dbReference>
<name>A0A1Y2EFT0_9PEZI</name>
<proteinExistence type="predicted"/>
<sequence length="139" mass="15579">MRLTDFSLHLVPLVPLFLSAVPTANTLHTISFRSDTCHDSQSYLIYDFGNFDFPESSHCQNIGEVPYDDVIECGYYTNWGFAKQGCEDIGGFSWNALYIGEKGHCSIYIGMDCKGAKIDNMMPGCFQGVEGESFKCDWV</sequence>
<keyword evidence="1" id="KW-0732">Signal</keyword>
<dbReference type="GeneID" id="63774221"/>
<evidence type="ECO:0000256" key="1">
    <source>
        <dbReference type="SAM" id="SignalP"/>
    </source>
</evidence>
<dbReference type="RefSeq" id="XP_040720381.1">
    <property type="nucleotide sequence ID" value="XM_040858009.1"/>
</dbReference>
<dbReference type="EMBL" id="MCFJ01000002">
    <property type="protein sequence ID" value="ORY70431.1"/>
    <property type="molecule type" value="Genomic_DNA"/>
</dbReference>
<gene>
    <name evidence="2" type="ORF">BCR38DRAFT_406038</name>
</gene>
<comment type="caution">
    <text evidence="2">The sequence shown here is derived from an EMBL/GenBank/DDBJ whole genome shotgun (WGS) entry which is preliminary data.</text>
</comment>
<dbReference type="AlphaFoldDB" id="A0A1Y2EFT0"/>
<dbReference type="InParanoid" id="A0A1Y2EFT0"/>
<evidence type="ECO:0000313" key="2">
    <source>
        <dbReference type="EMBL" id="ORY70431.1"/>
    </source>
</evidence>
<evidence type="ECO:0000313" key="3">
    <source>
        <dbReference type="Proteomes" id="UP000193689"/>
    </source>
</evidence>
<feature type="chain" id="PRO_5013186450" evidence="1">
    <location>
        <begin position="27"/>
        <end position="139"/>
    </location>
</feature>
<feature type="signal peptide" evidence="1">
    <location>
        <begin position="1"/>
        <end position="26"/>
    </location>
</feature>
<organism evidence="2 3">
    <name type="scientific">Pseudomassariella vexata</name>
    <dbReference type="NCBI Taxonomy" id="1141098"/>
    <lineage>
        <taxon>Eukaryota</taxon>
        <taxon>Fungi</taxon>
        <taxon>Dikarya</taxon>
        <taxon>Ascomycota</taxon>
        <taxon>Pezizomycotina</taxon>
        <taxon>Sordariomycetes</taxon>
        <taxon>Xylariomycetidae</taxon>
        <taxon>Amphisphaeriales</taxon>
        <taxon>Pseudomassariaceae</taxon>
        <taxon>Pseudomassariella</taxon>
    </lineage>
</organism>